<sequence length="103" mass="12138">MVRSDRTIQRGWPGRQRTNVSLLANRHKLFKLDPRVSYDHRSYALSTDELLFVYPVFIHKKGKLRYKHCFTFSLRPAEANCVPETSPVETLSLRSRVEQFFPV</sequence>
<name>A0ABV1AET9_9TELE</name>
<comment type="caution">
    <text evidence="1">The sequence shown here is derived from an EMBL/GenBank/DDBJ whole genome shotgun (WGS) entry which is preliminary data.</text>
</comment>
<keyword evidence="2" id="KW-1185">Reference proteome</keyword>
<protein>
    <submittedName>
        <fullName evidence="1">Uncharacterized protein</fullName>
    </submittedName>
</protein>
<proteinExistence type="predicted"/>
<reference evidence="1 2" key="1">
    <citation type="submission" date="2021-06" db="EMBL/GenBank/DDBJ databases">
        <authorList>
            <person name="Palmer J.M."/>
        </authorList>
    </citation>
    <scope>NUCLEOTIDE SEQUENCE [LARGE SCALE GENOMIC DNA]</scope>
    <source>
        <strain evidence="1 2">AS_MEX2019</strain>
        <tissue evidence="1">Muscle</tissue>
    </source>
</reference>
<organism evidence="1 2">
    <name type="scientific">Ameca splendens</name>
    <dbReference type="NCBI Taxonomy" id="208324"/>
    <lineage>
        <taxon>Eukaryota</taxon>
        <taxon>Metazoa</taxon>
        <taxon>Chordata</taxon>
        <taxon>Craniata</taxon>
        <taxon>Vertebrata</taxon>
        <taxon>Euteleostomi</taxon>
        <taxon>Actinopterygii</taxon>
        <taxon>Neopterygii</taxon>
        <taxon>Teleostei</taxon>
        <taxon>Neoteleostei</taxon>
        <taxon>Acanthomorphata</taxon>
        <taxon>Ovalentaria</taxon>
        <taxon>Atherinomorphae</taxon>
        <taxon>Cyprinodontiformes</taxon>
        <taxon>Goodeidae</taxon>
        <taxon>Ameca</taxon>
    </lineage>
</organism>
<evidence type="ECO:0000313" key="1">
    <source>
        <dbReference type="EMBL" id="MEQ2317099.1"/>
    </source>
</evidence>
<dbReference type="Proteomes" id="UP001469553">
    <property type="component" value="Unassembled WGS sequence"/>
</dbReference>
<gene>
    <name evidence="1" type="ORF">AMECASPLE_039274</name>
</gene>
<evidence type="ECO:0000313" key="2">
    <source>
        <dbReference type="Proteomes" id="UP001469553"/>
    </source>
</evidence>
<accession>A0ABV1AET9</accession>
<dbReference type="EMBL" id="JAHRIP010092656">
    <property type="protein sequence ID" value="MEQ2317099.1"/>
    <property type="molecule type" value="Genomic_DNA"/>
</dbReference>